<comment type="cofactor">
    <cofactor evidence="1">
        <name>Mg(2+)</name>
        <dbReference type="ChEBI" id="CHEBI:18420"/>
    </cofactor>
</comment>
<evidence type="ECO:0000256" key="3">
    <source>
        <dbReference type="ARBA" id="ARBA00022801"/>
    </source>
</evidence>
<feature type="region of interest" description="Disordered" evidence="5">
    <location>
        <begin position="1"/>
        <end position="73"/>
    </location>
</feature>
<organism evidence="7 8">
    <name type="scientific">Kitasatospora cheerisanensis KCTC 2395</name>
    <dbReference type="NCBI Taxonomy" id="1348663"/>
    <lineage>
        <taxon>Bacteria</taxon>
        <taxon>Bacillati</taxon>
        <taxon>Actinomycetota</taxon>
        <taxon>Actinomycetes</taxon>
        <taxon>Kitasatosporales</taxon>
        <taxon>Streptomycetaceae</taxon>
        <taxon>Kitasatospora</taxon>
    </lineage>
</organism>
<dbReference type="InterPro" id="IPR020476">
    <property type="entry name" value="Nudix_hydrolase"/>
</dbReference>
<dbReference type="Gene3D" id="3.90.79.10">
    <property type="entry name" value="Nucleoside Triphosphate Pyrophosphohydrolase"/>
    <property type="match status" value="1"/>
</dbReference>
<dbReference type="Proteomes" id="UP000027178">
    <property type="component" value="Unassembled WGS sequence"/>
</dbReference>
<evidence type="ECO:0000259" key="6">
    <source>
        <dbReference type="PROSITE" id="PS51462"/>
    </source>
</evidence>
<gene>
    <name evidence="7" type="ORF">KCH_63320</name>
</gene>
<proteinExistence type="inferred from homology"/>
<dbReference type="PROSITE" id="PS51462">
    <property type="entry name" value="NUDIX"/>
    <property type="match status" value="1"/>
</dbReference>
<evidence type="ECO:0000256" key="4">
    <source>
        <dbReference type="RuleBase" id="RU003476"/>
    </source>
</evidence>
<dbReference type="InterPro" id="IPR000086">
    <property type="entry name" value="NUDIX_hydrolase_dom"/>
</dbReference>
<dbReference type="GO" id="GO:0047631">
    <property type="term" value="F:ADP-ribose diphosphatase activity"/>
    <property type="evidence" value="ECO:0007669"/>
    <property type="project" value="UniProtKB-EC"/>
</dbReference>
<reference evidence="7 8" key="1">
    <citation type="submission" date="2014-05" db="EMBL/GenBank/DDBJ databases">
        <title>Draft Genome Sequence of Kitasatospora cheerisanensis KCTC 2395.</title>
        <authorList>
            <person name="Nam D.H."/>
        </authorList>
    </citation>
    <scope>NUCLEOTIDE SEQUENCE [LARGE SCALE GENOMIC DNA]</scope>
    <source>
        <strain evidence="7 8">KCTC 2395</strain>
    </source>
</reference>
<feature type="compositionally biased region" description="Basic and acidic residues" evidence="5">
    <location>
        <begin position="61"/>
        <end position="73"/>
    </location>
</feature>
<protein>
    <submittedName>
        <fullName evidence="7">ADP-ribose diphosphatase</fullName>
        <ecNumber evidence="7">3.6.1.13</ecNumber>
    </submittedName>
</protein>
<dbReference type="InterPro" id="IPR015797">
    <property type="entry name" value="NUDIX_hydrolase-like_dom_sf"/>
</dbReference>
<evidence type="ECO:0000313" key="8">
    <source>
        <dbReference type="Proteomes" id="UP000027178"/>
    </source>
</evidence>
<dbReference type="PROSITE" id="PS00893">
    <property type="entry name" value="NUDIX_BOX"/>
    <property type="match status" value="1"/>
</dbReference>
<dbReference type="EC" id="3.6.1.13" evidence="7"/>
<dbReference type="SUPFAM" id="SSF55811">
    <property type="entry name" value="Nudix"/>
    <property type="match status" value="1"/>
</dbReference>
<comment type="similarity">
    <text evidence="2 4">Belongs to the Nudix hydrolase family.</text>
</comment>
<evidence type="ECO:0000256" key="2">
    <source>
        <dbReference type="ARBA" id="ARBA00005582"/>
    </source>
</evidence>
<evidence type="ECO:0000256" key="5">
    <source>
        <dbReference type="SAM" id="MobiDB-lite"/>
    </source>
</evidence>
<accession>A0A066YK90</accession>
<keyword evidence="3 4" id="KW-0378">Hydrolase</keyword>
<feature type="domain" description="Nudix hydrolase" evidence="6">
    <location>
        <begin position="188"/>
        <end position="320"/>
    </location>
</feature>
<dbReference type="PATRIC" id="fig|1348663.4.peg.6125"/>
<name>A0A066YK90_9ACTN</name>
<sequence length="325" mass="35221">MPRPSGPGHRFDGGSVARPAEQQAIDDQQRECAGDRGDPGRQVEEVHVDGLVQDLRGQPPADERTGDADQRGDDDAARVLAGKQQFRDGSGEEPEDDPTDNAHAALLPCATRANPVVLALIRTSGGDRSVPAAARRPAAVASGAEGGAGMRWTVHGERPVYEDPWLNVWVADVELPDGQRFEHHVVKLRRLAVAAVVNDRREVLMLWRHRFITDTWAWELPMGLVEAGEDPAAAAAREALEETGWRVSDVRPLIYAQPAAGITDAEHFVFRAEPVEFTGPPVEQNESDRIAWVPLAELRGLVARREVVSGATLVGVLALLLDEAG</sequence>
<comment type="caution">
    <text evidence="7">The sequence shown here is derived from an EMBL/GenBank/DDBJ whole genome shotgun (WGS) entry which is preliminary data.</text>
</comment>
<evidence type="ECO:0000313" key="7">
    <source>
        <dbReference type="EMBL" id="KDN81893.1"/>
    </source>
</evidence>
<evidence type="ECO:0000256" key="1">
    <source>
        <dbReference type="ARBA" id="ARBA00001946"/>
    </source>
</evidence>
<feature type="compositionally biased region" description="Basic and acidic residues" evidence="5">
    <location>
        <begin position="27"/>
        <end position="48"/>
    </location>
</feature>
<dbReference type="PANTHER" id="PTHR43046">
    <property type="entry name" value="GDP-MANNOSE MANNOSYL HYDROLASE"/>
    <property type="match status" value="1"/>
</dbReference>
<dbReference type="AlphaFoldDB" id="A0A066YK90"/>
<dbReference type="Pfam" id="PF00293">
    <property type="entry name" value="NUDIX"/>
    <property type="match status" value="1"/>
</dbReference>
<dbReference type="EMBL" id="JNBY01000128">
    <property type="protein sequence ID" value="KDN81893.1"/>
    <property type="molecule type" value="Genomic_DNA"/>
</dbReference>
<dbReference type="HOGENOM" id="CLU_854647_0_0_11"/>
<dbReference type="PRINTS" id="PR00502">
    <property type="entry name" value="NUDIXFAMILY"/>
</dbReference>
<dbReference type="eggNOG" id="COG0494">
    <property type="taxonomic scope" value="Bacteria"/>
</dbReference>
<dbReference type="PANTHER" id="PTHR43046:SF14">
    <property type="entry name" value="MUTT_NUDIX FAMILY PROTEIN"/>
    <property type="match status" value="1"/>
</dbReference>
<dbReference type="InterPro" id="IPR020084">
    <property type="entry name" value="NUDIX_hydrolase_CS"/>
</dbReference>
<keyword evidence="8" id="KW-1185">Reference proteome</keyword>